<dbReference type="STRING" id="915471.SAMN05216201_10538"/>
<dbReference type="InterPro" id="IPR036291">
    <property type="entry name" value="NAD(P)-bd_dom_sf"/>
</dbReference>
<dbReference type="EMBL" id="FNZE01000005">
    <property type="protein sequence ID" value="SEJ14224.1"/>
    <property type="molecule type" value="Genomic_DNA"/>
</dbReference>
<dbReference type="Proteomes" id="UP000242930">
    <property type="component" value="Unassembled WGS sequence"/>
</dbReference>
<dbReference type="PRINTS" id="PR00081">
    <property type="entry name" value="GDHRDH"/>
</dbReference>
<dbReference type="GO" id="GO:0016616">
    <property type="term" value="F:oxidoreductase activity, acting on the CH-OH group of donors, NAD or NADP as acceptor"/>
    <property type="evidence" value="ECO:0007669"/>
    <property type="project" value="TreeGrafter"/>
</dbReference>
<dbReference type="Gene3D" id="3.40.50.720">
    <property type="entry name" value="NAD(P)-binding Rossmann-like Domain"/>
    <property type="match status" value="1"/>
</dbReference>
<dbReference type="Pfam" id="PF13561">
    <property type="entry name" value="adh_short_C2"/>
    <property type="match status" value="1"/>
</dbReference>
<dbReference type="InterPro" id="IPR020904">
    <property type="entry name" value="Sc_DH/Rdtase_CS"/>
</dbReference>
<accession>A0A1H6WG92</accession>
<evidence type="ECO:0000313" key="2">
    <source>
        <dbReference type="EMBL" id="SEJ14224.1"/>
    </source>
</evidence>
<evidence type="ECO:0000313" key="3">
    <source>
        <dbReference type="Proteomes" id="UP000242930"/>
    </source>
</evidence>
<dbReference type="PRINTS" id="PR00080">
    <property type="entry name" value="SDRFAMILY"/>
</dbReference>
<name>A0A1H6WG92_9PSED</name>
<dbReference type="FunFam" id="3.40.50.720:FF:000084">
    <property type="entry name" value="Short-chain dehydrogenase reductase"/>
    <property type="match status" value="1"/>
</dbReference>
<keyword evidence="3" id="KW-1185">Reference proteome</keyword>
<dbReference type="GO" id="GO:0030497">
    <property type="term" value="P:fatty acid elongation"/>
    <property type="evidence" value="ECO:0007669"/>
    <property type="project" value="TreeGrafter"/>
</dbReference>
<reference evidence="3" key="1">
    <citation type="submission" date="2016-10" db="EMBL/GenBank/DDBJ databases">
        <authorList>
            <person name="Varghese N."/>
            <person name="Submissions S."/>
        </authorList>
    </citation>
    <scope>NUCLEOTIDE SEQUENCE [LARGE SCALE GENOMIC DNA]</scope>
    <source>
        <strain evidence="3">LMG 25967</strain>
    </source>
</reference>
<dbReference type="RefSeq" id="WP_170847718.1">
    <property type="nucleotide sequence ID" value="NZ_FNZE01000005.1"/>
</dbReference>
<evidence type="ECO:0000256" key="1">
    <source>
        <dbReference type="ARBA" id="ARBA00006484"/>
    </source>
</evidence>
<organism evidence="2 3">
    <name type="scientific">Pseudomonas linyingensis</name>
    <dbReference type="NCBI Taxonomy" id="915471"/>
    <lineage>
        <taxon>Bacteria</taxon>
        <taxon>Pseudomonadati</taxon>
        <taxon>Pseudomonadota</taxon>
        <taxon>Gammaproteobacteria</taxon>
        <taxon>Pseudomonadales</taxon>
        <taxon>Pseudomonadaceae</taxon>
        <taxon>Pseudomonas</taxon>
    </lineage>
</organism>
<dbReference type="PANTHER" id="PTHR42760:SF135">
    <property type="entry name" value="BLL7886 PROTEIN"/>
    <property type="match status" value="1"/>
</dbReference>
<dbReference type="PROSITE" id="PS00061">
    <property type="entry name" value="ADH_SHORT"/>
    <property type="match status" value="1"/>
</dbReference>
<sequence>MTQQNQTLFSLAGKLILITGAARGNGEAVARGVSALGAKVVVVDIDGEGAANTAASIRASGGEAWGFALDVSDRAACEGLAEMVAAEIGEIDVLVNNAGLLKRVPFASPEACDALSITLSVNVHGPFNVTQAFLPALKSTRGNVINVASIQSFVAATTAPTYAISKGAVAQFTRTLAAELADDGIRVNAVAPGMFATAMSASTRGNEQALASFLQHVPMKRAADPSELIGPIAFLASPAASYVTGVVLPVDGGYLVS</sequence>
<dbReference type="InterPro" id="IPR002347">
    <property type="entry name" value="SDR_fam"/>
</dbReference>
<gene>
    <name evidence="2" type="ORF">SAMN05216201_10538</name>
</gene>
<dbReference type="AlphaFoldDB" id="A0A1H6WG92"/>
<dbReference type="SUPFAM" id="SSF51735">
    <property type="entry name" value="NAD(P)-binding Rossmann-fold domains"/>
    <property type="match status" value="1"/>
</dbReference>
<proteinExistence type="inferred from homology"/>
<dbReference type="PANTHER" id="PTHR42760">
    <property type="entry name" value="SHORT-CHAIN DEHYDROGENASES/REDUCTASES FAMILY MEMBER"/>
    <property type="match status" value="1"/>
</dbReference>
<comment type="similarity">
    <text evidence="1">Belongs to the short-chain dehydrogenases/reductases (SDR) family.</text>
</comment>
<protein>
    <submittedName>
        <fullName evidence="2">NAD(P)-dependent dehydrogenase, short-chain alcohol dehydrogenase family</fullName>
    </submittedName>
</protein>